<sequence length="103" mass="11203">MMDQRALVKVRILGDDYSLRTEASAEHTKAVAEHVDRTIRAILSGSSTMETQKAAILAALQITDELFKERNACESLTGDLRQLAADIRPLLPPAKRGDEVGAA</sequence>
<evidence type="ECO:0000313" key="10">
    <source>
        <dbReference type="EMBL" id="HCT57200.1"/>
    </source>
</evidence>
<dbReference type="InterPro" id="IPR036192">
    <property type="entry name" value="Cell_div_ZapA-like_sf"/>
</dbReference>
<evidence type="ECO:0000256" key="4">
    <source>
        <dbReference type="ARBA" id="ARBA00022618"/>
    </source>
</evidence>
<dbReference type="InterPro" id="IPR053712">
    <property type="entry name" value="Bac_CellDiv_Activator"/>
</dbReference>
<keyword evidence="4 10" id="KW-0132">Cell division</keyword>
<dbReference type="GO" id="GO:0030428">
    <property type="term" value="C:cell septum"/>
    <property type="evidence" value="ECO:0007669"/>
    <property type="project" value="TreeGrafter"/>
</dbReference>
<evidence type="ECO:0000256" key="3">
    <source>
        <dbReference type="ARBA" id="ARBA00022490"/>
    </source>
</evidence>
<dbReference type="PANTHER" id="PTHR34981">
    <property type="entry name" value="CELL DIVISION PROTEIN ZAPA"/>
    <property type="match status" value="1"/>
</dbReference>
<organism evidence="10 11">
    <name type="scientific">Gemmatimonas aurantiaca</name>
    <dbReference type="NCBI Taxonomy" id="173480"/>
    <lineage>
        <taxon>Bacteria</taxon>
        <taxon>Pseudomonadati</taxon>
        <taxon>Gemmatimonadota</taxon>
        <taxon>Gemmatimonadia</taxon>
        <taxon>Gemmatimonadales</taxon>
        <taxon>Gemmatimonadaceae</taxon>
        <taxon>Gemmatimonas</taxon>
    </lineage>
</organism>
<name>A0A3D4V7X0_9BACT</name>
<dbReference type="GO" id="GO:0005829">
    <property type="term" value="C:cytosol"/>
    <property type="evidence" value="ECO:0007669"/>
    <property type="project" value="TreeGrafter"/>
</dbReference>
<evidence type="ECO:0000256" key="9">
    <source>
        <dbReference type="ARBA" id="ARBA00033158"/>
    </source>
</evidence>
<evidence type="ECO:0000256" key="5">
    <source>
        <dbReference type="ARBA" id="ARBA00023210"/>
    </source>
</evidence>
<dbReference type="Proteomes" id="UP000264071">
    <property type="component" value="Unassembled WGS sequence"/>
</dbReference>
<reference evidence="10 11" key="1">
    <citation type="journal article" date="2018" name="Nat. Biotechnol.">
        <title>A standardized bacterial taxonomy based on genome phylogeny substantially revises the tree of life.</title>
        <authorList>
            <person name="Parks D.H."/>
            <person name="Chuvochina M."/>
            <person name="Waite D.W."/>
            <person name="Rinke C."/>
            <person name="Skarshewski A."/>
            <person name="Chaumeil P.A."/>
            <person name="Hugenholtz P."/>
        </authorList>
    </citation>
    <scope>NUCLEOTIDE SEQUENCE [LARGE SCALE GENOMIC DNA]</scope>
    <source>
        <strain evidence="10">UBA8844</strain>
    </source>
</reference>
<keyword evidence="3" id="KW-0963">Cytoplasm</keyword>
<keyword evidence="6" id="KW-0131">Cell cycle</keyword>
<proteinExistence type="predicted"/>
<dbReference type="GO" id="GO:0032153">
    <property type="term" value="C:cell division site"/>
    <property type="evidence" value="ECO:0007669"/>
    <property type="project" value="TreeGrafter"/>
</dbReference>
<dbReference type="GO" id="GO:0043093">
    <property type="term" value="P:FtsZ-dependent cytokinesis"/>
    <property type="evidence" value="ECO:0007669"/>
    <property type="project" value="TreeGrafter"/>
</dbReference>
<gene>
    <name evidence="10" type="ORF">DGD08_08300</name>
</gene>
<comment type="subunit">
    <text evidence="8">Homodimer. Interacts with FtsZ.</text>
</comment>
<evidence type="ECO:0000313" key="11">
    <source>
        <dbReference type="Proteomes" id="UP000264071"/>
    </source>
</evidence>
<keyword evidence="5" id="KW-0717">Septation</keyword>
<dbReference type="Pfam" id="PF05164">
    <property type="entry name" value="ZapA"/>
    <property type="match status" value="1"/>
</dbReference>
<evidence type="ECO:0000256" key="2">
    <source>
        <dbReference type="ARBA" id="ARBA00015195"/>
    </source>
</evidence>
<dbReference type="EMBL" id="DPIY01000007">
    <property type="protein sequence ID" value="HCT57200.1"/>
    <property type="molecule type" value="Genomic_DNA"/>
</dbReference>
<dbReference type="Gene3D" id="6.10.250.790">
    <property type="match status" value="1"/>
</dbReference>
<dbReference type="InterPro" id="IPR007838">
    <property type="entry name" value="Cell_div_ZapA-like"/>
</dbReference>
<protein>
    <recommendedName>
        <fullName evidence="2">Cell division protein ZapA</fullName>
    </recommendedName>
    <alternativeName>
        <fullName evidence="9">Z ring-associated protein ZapA</fullName>
    </alternativeName>
</protein>
<comment type="caution">
    <text evidence="10">The sequence shown here is derived from an EMBL/GenBank/DDBJ whole genome shotgun (WGS) entry which is preliminary data.</text>
</comment>
<evidence type="ECO:0000256" key="1">
    <source>
        <dbReference type="ARBA" id="ARBA00004496"/>
    </source>
</evidence>
<dbReference type="GO" id="GO:0000921">
    <property type="term" value="P:septin ring assembly"/>
    <property type="evidence" value="ECO:0007669"/>
    <property type="project" value="TreeGrafter"/>
</dbReference>
<accession>A0A3D4V7X0</accession>
<dbReference type="AlphaFoldDB" id="A0A3D4V7X0"/>
<evidence type="ECO:0000256" key="6">
    <source>
        <dbReference type="ARBA" id="ARBA00023306"/>
    </source>
</evidence>
<dbReference type="GO" id="GO:0000917">
    <property type="term" value="P:division septum assembly"/>
    <property type="evidence" value="ECO:0007669"/>
    <property type="project" value="UniProtKB-KW"/>
</dbReference>
<evidence type="ECO:0000256" key="7">
    <source>
        <dbReference type="ARBA" id="ARBA00024910"/>
    </source>
</evidence>
<comment type="function">
    <text evidence="7">Activator of cell division through the inhibition of FtsZ GTPase activity, therefore promoting FtsZ assembly into bundles of protofilaments necessary for the formation of the division Z ring. It is recruited early at mid-cell but it is not essential for cell division.</text>
</comment>
<dbReference type="PANTHER" id="PTHR34981:SF1">
    <property type="entry name" value="CELL DIVISION PROTEIN ZAPA"/>
    <property type="match status" value="1"/>
</dbReference>
<evidence type="ECO:0000256" key="8">
    <source>
        <dbReference type="ARBA" id="ARBA00026068"/>
    </source>
</evidence>
<comment type="subcellular location">
    <subcellularLocation>
        <location evidence="1">Cytoplasm</location>
    </subcellularLocation>
</comment>
<dbReference type="SUPFAM" id="SSF102829">
    <property type="entry name" value="Cell division protein ZapA-like"/>
    <property type="match status" value="1"/>
</dbReference>